<name>A0A834TY29_9FABA</name>
<dbReference type="EMBL" id="JAAIUW010000006">
    <property type="protein sequence ID" value="KAF7828796.1"/>
    <property type="molecule type" value="Genomic_DNA"/>
</dbReference>
<comment type="caution">
    <text evidence="1">The sequence shown here is derived from an EMBL/GenBank/DDBJ whole genome shotgun (WGS) entry which is preliminary data.</text>
</comment>
<keyword evidence="2" id="KW-1185">Reference proteome</keyword>
<protein>
    <submittedName>
        <fullName evidence="1">Uncharacterized protein</fullName>
    </submittedName>
</protein>
<proteinExistence type="predicted"/>
<dbReference type="AlphaFoldDB" id="A0A834TY29"/>
<gene>
    <name evidence="1" type="ORF">G2W53_019960</name>
</gene>
<sequence length="22" mass="2561">MALSYAPRAQRLSLRFTHNVTQ</sequence>
<evidence type="ECO:0000313" key="1">
    <source>
        <dbReference type="EMBL" id="KAF7828796.1"/>
    </source>
</evidence>
<reference evidence="1" key="1">
    <citation type="submission" date="2020-09" db="EMBL/GenBank/DDBJ databases">
        <title>Genome-Enabled Discovery of Anthraquinone Biosynthesis in Senna tora.</title>
        <authorList>
            <person name="Kang S.-H."/>
            <person name="Pandey R.P."/>
            <person name="Lee C.-M."/>
            <person name="Sim J.-S."/>
            <person name="Jeong J.-T."/>
            <person name="Choi B.-S."/>
            <person name="Jung M."/>
            <person name="Ginzburg D."/>
            <person name="Zhao K."/>
            <person name="Won S.Y."/>
            <person name="Oh T.-J."/>
            <person name="Yu Y."/>
            <person name="Kim N.-H."/>
            <person name="Lee O.R."/>
            <person name="Lee T.-H."/>
            <person name="Bashyal P."/>
            <person name="Kim T.-S."/>
            <person name="Lee W.-H."/>
            <person name="Kawkins C."/>
            <person name="Kim C.-K."/>
            <person name="Kim J.S."/>
            <person name="Ahn B.O."/>
            <person name="Rhee S.Y."/>
            <person name="Sohng J.K."/>
        </authorList>
    </citation>
    <scope>NUCLEOTIDE SEQUENCE</scope>
    <source>
        <tissue evidence="1">Leaf</tissue>
    </source>
</reference>
<organism evidence="1 2">
    <name type="scientific">Senna tora</name>
    <dbReference type="NCBI Taxonomy" id="362788"/>
    <lineage>
        <taxon>Eukaryota</taxon>
        <taxon>Viridiplantae</taxon>
        <taxon>Streptophyta</taxon>
        <taxon>Embryophyta</taxon>
        <taxon>Tracheophyta</taxon>
        <taxon>Spermatophyta</taxon>
        <taxon>Magnoliopsida</taxon>
        <taxon>eudicotyledons</taxon>
        <taxon>Gunneridae</taxon>
        <taxon>Pentapetalae</taxon>
        <taxon>rosids</taxon>
        <taxon>fabids</taxon>
        <taxon>Fabales</taxon>
        <taxon>Fabaceae</taxon>
        <taxon>Caesalpinioideae</taxon>
        <taxon>Cassia clade</taxon>
        <taxon>Senna</taxon>
    </lineage>
</organism>
<evidence type="ECO:0000313" key="2">
    <source>
        <dbReference type="Proteomes" id="UP000634136"/>
    </source>
</evidence>
<dbReference type="Proteomes" id="UP000634136">
    <property type="component" value="Unassembled WGS sequence"/>
</dbReference>
<accession>A0A834TY29</accession>